<evidence type="ECO:0000313" key="2">
    <source>
        <dbReference type="EMBL" id="UFW91006.1"/>
    </source>
</evidence>
<keyword evidence="3" id="KW-1185">Reference proteome</keyword>
<proteinExistence type="predicted"/>
<dbReference type="EMBL" id="CP088100">
    <property type="protein sequence ID" value="UFW91006.1"/>
    <property type="molecule type" value="Genomic_DNA"/>
</dbReference>
<dbReference type="Proteomes" id="UP001430990">
    <property type="component" value="Chromosome"/>
</dbReference>
<protein>
    <submittedName>
        <fullName evidence="2">Uncharacterized protein</fullName>
    </submittedName>
</protein>
<evidence type="ECO:0000313" key="3">
    <source>
        <dbReference type="Proteomes" id="UP001430990"/>
    </source>
</evidence>
<accession>A0ABY3R0V7</accession>
<dbReference type="RefSeq" id="WP_231144990.1">
    <property type="nucleotide sequence ID" value="NZ_CP088100.1"/>
</dbReference>
<feature type="region of interest" description="Disordered" evidence="1">
    <location>
        <begin position="77"/>
        <end position="101"/>
    </location>
</feature>
<reference evidence="2" key="1">
    <citation type="submission" date="2021-11" db="EMBL/GenBank/DDBJ databases">
        <title>Australian commercial rhizobial inoculants.</title>
        <authorList>
            <person name="Kohlmeier M.G."/>
            <person name="O'Hara G.W."/>
            <person name="Colombi E."/>
            <person name="Ramsay J.P."/>
            <person name="Terpolilli J."/>
        </authorList>
    </citation>
    <scope>NUCLEOTIDE SEQUENCE</scope>
    <source>
        <strain evidence="2">CC829</strain>
    </source>
</reference>
<sequence>MTEHLTVVNPSLQERIDATPTGMMHWSGTGPAGKTCFGCLNFDQRKLRSKAEREAPETVNGACDRWRRHFEGAGEPKRRRIFDARTPACSHFREPSPQEEA</sequence>
<feature type="compositionally biased region" description="Basic and acidic residues" evidence="1">
    <location>
        <begin position="91"/>
        <end position="101"/>
    </location>
</feature>
<gene>
    <name evidence="2" type="ORF">BjapCC829_21690</name>
</gene>
<evidence type="ECO:0000256" key="1">
    <source>
        <dbReference type="SAM" id="MobiDB-lite"/>
    </source>
</evidence>
<organism evidence="2 3">
    <name type="scientific">Bradyrhizobium barranii</name>
    <dbReference type="NCBI Taxonomy" id="2992140"/>
    <lineage>
        <taxon>Bacteria</taxon>
        <taxon>Pseudomonadati</taxon>
        <taxon>Pseudomonadota</taxon>
        <taxon>Alphaproteobacteria</taxon>
        <taxon>Hyphomicrobiales</taxon>
        <taxon>Nitrobacteraceae</taxon>
        <taxon>Bradyrhizobium</taxon>
    </lineage>
</organism>
<name>A0ABY3R0V7_9BRAD</name>